<sequence length="77" mass="8860">MLTCFVNLTTKFSKPPHDINKLNFALAQIGAKLPHEEFGDVCKVVPNINIKRYSCFFCFPFLTVSFVNIFFFFSCVN</sequence>
<dbReference type="Proteomes" id="UP000233469">
    <property type="component" value="Unassembled WGS sequence"/>
</dbReference>
<organism evidence="2 3">
    <name type="scientific">Rhizophagus irregularis</name>
    <dbReference type="NCBI Taxonomy" id="588596"/>
    <lineage>
        <taxon>Eukaryota</taxon>
        <taxon>Fungi</taxon>
        <taxon>Fungi incertae sedis</taxon>
        <taxon>Mucoromycota</taxon>
        <taxon>Glomeromycotina</taxon>
        <taxon>Glomeromycetes</taxon>
        <taxon>Glomerales</taxon>
        <taxon>Glomeraceae</taxon>
        <taxon>Rhizophagus</taxon>
    </lineage>
</organism>
<evidence type="ECO:0000313" key="3">
    <source>
        <dbReference type="Proteomes" id="UP000233469"/>
    </source>
</evidence>
<proteinExistence type="predicted"/>
<reference evidence="2 3" key="2">
    <citation type="submission" date="2017-10" db="EMBL/GenBank/DDBJ databases">
        <title>Extensive intraspecific genome diversity in a model arbuscular mycorrhizal fungus.</title>
        <authorList>
            <person name="Chen E.C.H."/>
            <person name="Morin E."/>
            <person name="Baudet D."/>
            <person name="Noel J."/>
            <person name="Ndikumana S."/>
            <person name="Charron P."/>
            <person name="St-Onge C."/>
            <person name="Giorgi J."/>
            <person name="Grigoriev I.V."/>
            <person name="Roux C."/>
            <person name="Martin F.M."/>
            <person name="Corradi N."/>
        </authorList>
    </citation>
    <scope>NUCLEOTIDE SEQUENCE [LARGE SCALE GENOMIC DNA]</scope>
    <source>
        <strain evidence="2 3">C2</strain>
    </source>
</reference>
<feature type="transmembrane region" description="Helical" evidence="1">
    <location>
        <begin position="53"/>
        <end position="73"/>
    </location>
</feature>
<dbReference type="EMBL" id="LLXL01003504">
    <property type="protein sequence ID" value="PKK58588.1"/>
    <property type="molecule type" value="Genomic_DNA"/>
</dbReference>
<accession>A0A2N1MAC6</accession>
<keyword evidence="1" id="KW-0812">Transmembrane</keyword>
<evidence type="ECO:0000313" key="2">
    <source>
        <dbReference type="EMBL" id="PKK58588.1"/>
    </source>
</evidence>
<name>A0A2N1MAC6_9GLOM</name>
<comment type="caution">
    <text evidence="2">The sequence shown here is derived from an EMBL/GenBank/DDBJ whole genome shotgun (WGS) entry which is preliminary data.</text>
</comment>
<dbReference type="AlphaFoldDB" id="A0A2N1MAC6"/>
<evidence type="ECO:0000256" key="1">
    <source>
        <dbReference type="SAM" id="Phobius"/>
    </source>
</evidence>
<keyword evidence="1" id="KW-1133">Transmembrane helix</keyword>
<reference evidence="2 3" key="1">
    <citation type="submission" date="2016-04" db="EMBL/GenBank/DDBJ databases">
        <title>Genome analyses suggest a sexual origin of heterokaryosis in a supposedly ancient asexual fungus.</title>
        <authorList>
            <person name="Ropars J."/>
            <person name="Sedzielewska K."/>
            <person name="Noel J."/>
            <person name="Charron P."/>
            <person name="Farinelli L."/>
            <person name="Marton T."/>
            <person name="Kruger M."/>
            <person name="Pelin A."/>
            <person name="Brachmann A."/>
            <person name="Corradi N."/>
        </authorList>
    </citation>
    <scope>NUCLEOTIDE SEQUENCE [LARGE SCALE GENOMIC DNA]</scope>
    <source>
        <strain evidence="2 3">C2</strain>
    </source>
</reference>
<keyword evidence="1" id="KW-0472">Membrane</keyword>
<gene>
    <name evidence="2" type="ORF">RhiirC2_326642</name>
</gene>
<protein>
    <submittedName>
        <fullName evidence="2">Uncharacterized protein</fullName>
    </submittedName>
</protein>